<evidence type="ECO:0000313" key="5">
    <source>
        <dbReference type="Proteomes" id="UP000014923"/>
    </source>
</evidence>
<proteinExistence type="inferred from homology"/>
<organism evidence="4 5">
    <name type="scientific">Thermobrachium celere DSM 8682</name>
    <dbReference type="NCBI Taxonomy" id="941824"/>
    <lineage>
        <taxon>Bacteria</taxon>
        <taxon>Bacillati</taxon>
        <taxon>Bacillota</taxon>
        <taxon>Clostridia</taxon>
        <taxon>Eubacteriales</taxon>
        <taxon>Clostridiaceae</taxon>
        <taxon>Thermobrachium</taxon>
    </lineage>
</organism>
<feature type="transmembrane region" description="Helical" evidence="3">
    <location>
        <begin position="82"/>
        <end position="100"/>
    </location>
</feature>
<keyword evidence="2" id="KW-1003">Cell membrane</keyword>
<dbReference type="GO" id="GO:0015225">
    <property type="term" value="F:biotin transmembrane transporter activity"/>
    <property type="evidence" value="ECO:0007669"/>
    <property type="project" value="UniProtKB-UniRule"/>
</dbReference>
<feature type="transmembrane region" description="Helical" evidence="3">
    <location>
        <begin position="112"/>
        <end position="132"/>
    </location>
</feature>
<dbReference type="OrthoDB" id="9803495at2"/>
<dbReference type="PANTHER" id="PTHR34295:SF1">
    <property type="entry name" value="BIOTIN TRANSPORTER BIOY"/>
    <property type="match status" value="1"/>
</dbReference>
<dbReference type="RefSeq" id="WP_018661855.1">
    <property type="nucleotide sequence ID" value="NZ_HF952018.1"/>
</dbReference>
<dbReference type="Pfam" id="PF02632">
    <property type="entry name" value="BioY"/>
    <property type="match status" value="1"/>
</dbReference>
<evidence type="ECO:0000256" key="1">
    <source>
        <dbReference type="ARBA" id="ARBA00010692"/>
    </source>
</evidence>
<comment type="subcellular location">
    <subcellularLocation>
        <location evidence="2">Cell membrane</location>
        <topology evidence="2">Multi-pass membrane protein</topology>
    </subcellularLocation>
</comment>
<dbReference type="Proteomes" id="UP000014923">
    <property type="component" value="Unassembled WGS sequence"/>
</dbReference>
<comment type="similarity">
    <text evidence="1 2">Belongs to the BioY family.</text>
</comment>
<keyword evidence="3" id="KW-1133">Transmembrane helix</keyword>
<evidence type="ECO:0000313" key="4">
    <source>
        <dbReference type="EMBL" id="CDF58095.1"/>
    </source>
</evidence>
<name>R7RS73_9CLOT</name>
<feature type="transmembrane region" description="Helical" evidence="3">
    <location>
        <begin position="7"/>
        <end position="24"/>
    </location>
</feature>
<keyword evidence="2" id="KW-0813">Transport</keyword>
<accession>R7RS73</accession>
<feature type="transmembrane region" description="Helical" evidence="3">
    <location>
        <begin position="152"/>
        <end position="171"/>
    </location>
</feature>
<dbReference type="GO" id="GO:0005886">
    <property type="term" value="C:plasma membrane"/>
    <property type="evidence" value="ECO:0007669"/>
    <property type="project" value="UniProtKB-SubCell"/>
</dbReference>
<dbReference type="InterPro" id="IPR003784">
    <property type="entry name" value="BioY"/>
</dbReference>
<comment type="caution">
    <text evidence="4">The sequence shown here is derived from an EMBL/GenBank/DDBJ whole genome shotgun (WGS) entry which is preliminary data.</text>
</comment>
<keyword evidence="3" id="KW-0812">Transmembrane</keyword>
<evidence type="ECO:0000256" key="3">
    <source>
        <dbReference type="SAM" id="Phobius"/>
    </source>
</evidence>
<protein>
    <recommendedName>
        <fullName evidence="2">Biotin transporter</fullName>
    </recommendedName>
</protein>
<keyword evidence="2 3" id="KW-0472">Membrane</keyword>
<dbReference type="PANTHER" id="PTHR34295">
    <property type="entry name" value="BIOTIN TRANSPORTER BIOY"/>
    <property type="match status" value="1"/>
</dbReference>
<gene>
    <name evidence="4" type="ORF">TCEL_02009</name>
</gene>
<dbReference type="HOGENOM" id="CLU_077931_3_1_9"/>
<keyword evidence="5" id="KW-1185">Reference proteome</keyword>
<evidence type="ECO:0000256" key="2">
    <source>
        <dbReference type="PIRNR" id="PIRNR016661"/>
    </source>
</evidence>
<dbReference type="AlphaFoldDB" id="R7RS73"/>
<dbReference type="eggNOG" id="COG1268">
    <property type="taxonomic scope" value="Bacteria"/>
</dbReference>
<dbReference type="Gene3D" id="1.10.1760.20">
    <property type="match status" value="1"/>
</dbReference>
<dbReference type="PIRSF" id="PIRSF016661">
    <property type="entry name" value="BioY"/>
    <property type="match status" value="1"/>
</dbReference>
<reference evidence="4" key="1">
    <citation type="submission" date="2013-03" db="EMBL/GenBank/DDBJ databases">
        <title>Draft genome sequence of the hydrogen-ethanol-producing anaerobic alkalithermophilic Caloramator celere.</title>
        <authorList>
            <person name="Ciranna A."/>
            <person name="Larjo A."/>
            <person name="Kivisto A."/>
            <person name="Santala V."/>
            <person name="Roos C."/>
            <person name="Karp M."/>
        </authorList>
    </citation>
    <scope>NUCLEOTIDE SEQUENCE [LARGE SCALE GENOMIC DNA]</scope>
    <source>
        <strain evidence="4">DSM 8682</strain>
    </source>
</reference>
<sequence>MKTRDLVKIGLFAILTAIGAYISIPFFYVPFTLQIVFTILSGILLGAKNALYSQIVYLLLGLIGLPVFSGGTGGIQTVLKPSFGYIIGFIFGAFIIGKIIEQYKNLNIINVFLATIVGLMVIYLFGVTYLYIILNLYMQKQTTLFWVLKNGFLIFLPVDMLKCFIATVIGIKLKKHI</sequence>
<feature type="transmembrane region" description="Helical" evidence="3">
    <location>
        <begin position="55"/>
        <end position="76"/>
    </location>
</feature>
<feature type="transmembrane region" description="Helical" evidence="3">
    <location>
        <begin position="30"/>
        <end position="48"/>
    </location>
</feature>
<dbReference type="EMBL" id="CAVN010000093">
    <property type="protein sequence ID" value="CDF58095.1"/>
    <property type="molecule type" value="Genomic_DNA"/>
</dbReference>